<reference evidence="2 3" key="1">
    <citation type="journal article" date="2019" name="Emerg. Microbes Infect.">
        <title>Comprehensive subspecies identification of 175 nontuberculous mycobacteria species based on 7547 genomic profiles.</title>
        <authorList>
            <person name="Matsumoto Y."/>
            <person name="Kinjo T."/>
            <person name="Motooka D."/>
            <person name="Nabeya D."/>
            <person name="Jung N."/>
            <person name="Uechi K."/>
            <person name="Horii T."/>
            <person name="Iida T."/>
            <person name="Fujita J."/>
            <person name="Nakamura S."/>
        </authorList>
    </citation>
    <scope>NUCLEOTIDE SEQUENCE [LARGE SCALE GENOMIC DNA]</scope>
    <source>
        <strain evidence="2 3">JCM 17899</strain>
    </source>
</reference>
<dbReference type="EMBL" id="AP022588">
    <property type="protein sequence ID" value="BBY30922.1"/>
    <property type="molecule type" value="Genomic_DNA"/>
</dbReference>
<dbReference type="InterPro" id="IPR032710">
    <property type="entry name" value="NTF2-like_dom_sf"/>
</dbReference>
<organism evidence="2 3">
    <name type="scientific">Mycolicibacterium sediminis</name>
    <dbReference type="NCBI Taxonomy" id="1286180"/>
    <lineage>
        <taxon>Bacteria</taxon>
        <taxon>Bacillati</taxon>
        <taxon>Actinomycetota</taxon>
        <taxon>Actinomycetes</taxon>
        <taxon>Mycobacteriales</taxon>
        <taxon>Mycobacteriaceae</taxon>
        <taxon>Mycolicibacterium</taxon>
    </lineage>
</organism>
<protein>
    <submittedName>
        <fullName evidence="2">Polyketide cyclase</fullName>
    </submittedName>
</protein>
<feature type="domain" description="SnoaL-like" evidence="1">
    <location>
        <begin position="4"/>
        <end position="124"/>
    </location>
</feature>
<dbReference type="Pfam" id="PF13577">
    <property type="entry name" value="SnoaL_4"/>
    <property type="match status" value="1"/>
</dbReference>
<proteinExistence type="predicted"/>
<evidence type="ECO:0000313" key="2">
    <source>
        <dbReference type="EMBL" id="BBY30922.1"/>
    </source>
</evidence>
<dbReference type="KEGG" id="msei:MSEDJ_50180"/>
<dbReference type="InterPro" id="IPR037401">
    <property type="entry name" value="SnoaL-like"/>
</dbReference>
<keyword evidence="3" id="KW-1185">Reference proteome</keyword>
<sequence length="149" mass="16511">MDPDIAQISDVLIRYATGIDSKDWPLFRTCWADEVEVDYAEVGRFTDPDAFTELMSELHGSMGPTYHRLTNLVVDVDGDRATARSYVHAVLLLTPGDADNWIDVVGHYDDVLVRTDAGWRIWRRSTHMARMLTGGARAGAATAAGADRD</sequence>
<dbReference type="SUPFAM" id="SSF54427">
    <property type="entry name" value="NTF2-like"/>
    <property type="match status" value="1"/>
</dbReference>
<dbReference type="AlphaFoldDB" id="A0A7I7QX89"/>
<gene>
    <name evidence="2" type="ORF">MSEDJ_50180</name>
</gene>
<evidence type="ECO:0000259" key="1">
    <source>
        <dbReference type="Pfam" id="PF13577"/>
    </source>
</evidence>
<evidence type="ECO:0000313" key="3">
    <source>
        <dbReference type="Proteomes" id="UP000467193"/>
    </source>
</evidence>
<name>A0A7I7QX89_9MYCO</name>
<dbReference type="Gene3D" id="3.10.450.50">
    <property type="match status" value="1"/>
</dbReference>
<dbReference type="RefSeq" id="WP_246230791.1">
    <property type="nucleotide sequence ID" value="NZ_AP022588.1"/>
</dbReference>
<accession>A0A7I7QX89</accession>
<dbReference type="Proteomes" id="UP000467193">
    <property type="component" value="Chromosome"/>
</dbReference>